<name>A0A521CQX7_9BACT</name>
<keyword evidence="1 6" id="KW-0963">Cytoplasm</keyword>
<keyword evidence="5 6" id="KW-0949">S-adenosyl-L-methionine</keyword>
<dbReference type="GO" id="GO:0070043">
    <property type="term" value="F:rRNA (guanine-N7-)-methyltransferase activity"/>
    <property type="evidence" value="ECO:0007669"/>
    <property type="project" value="UniProtKB-UniRule"/>
</dbReference>
<comment type="similarity">
    <text evidence="6">Belongs to the methyltransferase superfamily. RNA methyltransferase RsmG family.</text>
</comment>
<dbReference type="Gene3D" id="3.40.50.150">
    <property type="entry name" value="Vaccinia Virus protein VP39"/>
    <property type="match status" value="1"/>
</dbReference>
<dbReference type="PANTHER" id="PTHR31760:SF0">
    <property type="entry name" value="S-ADENOSYL-L-METHIONINE-DEPENDENT METHYLTRANSFERASES SUPERFAMILY PROTEIN"/>
    <property type="match status" value="1"/>
</dbReference>
<comment type="function">
    <text evidence="6">Specifically methylates the N7 position of a guanine in 16S rRNA.</text>
</comment>
<feature type="binding site" evidence="6">
    <location>
        <position position="89"/>
    </location>
    <ligand>
        <name>S-adenosyl-L-methionine</name>
        <dbReference type="ChEBI" id="CHEBI:59789"/>
    </ligand>
</feature>
<dbReference type="Pfam" id="PF02527">
    <property type="entry name" value="GidB"/>
    <property type="match status" value="1"/>
</dbReference>
<evidence type="ECO:0000256" key="4">
    <source>
        <dbReference type="ARBA" id="ARBA00022679"/>
    </source>
</evidence>
<comment type="subcellular location">
    <subcellularLocation>
        <location evidence="6">Cytoplasm</location>
    </subcellularLocation>
</comment>
<protein>
    <recommendedName>
        <fullName evidence="6">Ribosomal RNA small subunit methyltransferase G</fullName>
        <ecNumber evidence="6">2.1.1.-</ecNumber>
    </recommendedName>
    <alternativeName>
        <fullName evidence="6">16S rRNA 7-methylguanosine methyltransferase</fullName>
        <shortName evidence="6">16S rRNA m7G methyltransferase</shortName>
    </alternativeName>
</protein>
<dbReference type="PIRSF" id="PIRSF003078">
    <property type="entry name" value="GidB"/>
    <property type="match status" value="1"/>
</dbReference>
<feature type="binding site" evidence="6">
    <location>
        <position position="149"/>
    </location>
    <ligand>
        <name>S-adenosyl-L-methionine</name>
        <dbReference type="ChEBI" id="CHEBI:59789"/>
    </ligand>
</feature>
<dbReference type="InterPro" id="IPR003682">
    <property type="entry name" value="rRNA_ssu_MeTfrase_G"/>
</dbReference>
<evidence type="ECO:0000256" key="3">
    <source>
        <dbReference type="ARBA" id="ARBA00022603"/>
    </source>
</evidence>
<evidence type="ECO:0000256" key="6">
    <source>
        <dbReference type="HAMAP-Rule" id="MF_00074"/>
    </source>
</evidence>
<comment type="caution">
    <text evidence="6">Lacks conserved residue(s) required for the propagation of feature annotation.</text>
</comment>
<feature type="binding site" evidence="6">
    <location>
        <begin position="135"/>
        <end position="136"/>
    </location>
    <ligand>
        <name>S-adenosyl-L-methionine</name>
        <dbReference type="ChEBI" id="CHEBI:59789"/>
    </ligand>
</feature>
<keyword evidence="2 6" id="KW-0698">rRNA processing</keyword>
<evidence type="ECO:0000313" key="8">
    <source>
        <dbReference type="Proteomes" id="UP000317557"/>
    </source>
</evidence>
<evidence type="ECO:0000313" key="7">
    <source>
        <dbReference type="EMBL" id="SMO61869.1"/>
    </source>
</evidence>
<proteinExistence type="inferred from homology"/>
<evidence type="ECO:0000256" key="5">
    <source>
        <dbReference type="ARBA" id="ARBA00022691"/>
    </source>
</evidence>
<feature type="binding site" evidence="6">
    <location>
        <position position="84"/>
    </location>
    <ligand>
        <name>S-adenosyl-L-methionine</name>
        <dbReference type="ChEBI" id="CHEBI:59789"/>
    </ligand>
</feature>
<dbReference type="PANTHER" id="PTHR31760">
    <property type="entry name" value="S-ADENOSYL-L-METHIONINE-DEPENDENT METHYLTRANSFERASES SUPERFAMILY PROTEIN"/>
    <property type="match status" value="1"/>
</dbReference>
<dbReference type="OrthoDB" id="9808773at2"/>
<sequence>MFHVKHSIDYLDFSPESVAETKKLFKDNESSLVEYVSKLMWWNKKINLVSRDVSRETLMRHVEHSLTIATSELYSKASSIVDSGTGGGLPGIPLAIVSSDKEMVLNDIVSKKITACKHMASVLKLKNVEGGARSVEEVQPNEGALLVSKHAFKINDLYGMIGRLPYSGVILLKGKDDVRQELEGVKGSLQIKVFDLYSGFEDPFYKGKALVEITKKK</sequence>
<evidence type="ECO:0000256" key="1">
    <source>
        <dbReference type="ARBA" id="ARBA00022490"/>
    </source>
</evidence>
<keyword evidence="8" id="KW-1185">Reference proteome</keyword>
<keyword evidence="4 6" id="KW-0808">Transferase</keyword>
<dbReference type="EMBL" id="FXTP01000006">
    <property type="protein sequence ID" value="SMO61869.1"/>
    <property type="molecule type" value="Genomic_DNA"/>
</dbReference>
<dbReference type="AlphaFoldDB" id="A0A521CQX7"/>
<organism evidence="7 8">
    <name type="scientific">Gracilimonas mengyeensis</name>
    <dbReference type="NCBI Taxonomy" id="1302730"/>
    <lineage>
        <taxon>Bacteria</taxon>
        <taxon>Pseudomonadati</taxon>
        <taxon>Balneolota</taxon>
        <taxon>Balneolia</taxon>
        <taxon>Balneolales</taxon>
        <taxon>Balneolaceae</taxon>
        <taxon>Gracilimonas</taxon>
    </lineage>
</organism>
<dbReference type="Proteomes" id="UP000317557">
    <property type="component" value="Unassembled WGS sequence"/>
</dbReference>
<evidence type="ECO:0000256" key="2">
    <source>
        <dbReference type="ARBA" id="ARBA00022552"/>
    </source>
</evidence>
<dbReference type="GO" id="GO:0005829">
    <property type="term" value="C:cytosol"/>
    <property type="evidence" value="ECO:0007669"/>
    <property type="project" value="TreeGrafter"/>
</dbReference>
<dbReference type="InterPro" id="IPR029063">
    <property type="entry name" value="SAM-dependent_MTases_sf"/>
</dbReference>
<accession>A0A521CQX7</accession>
<dbReference type="EC" id="2.1.1.-" evidence="6"/>
<dbReference type="SUPFAM" id="SSF53335">
    <property type="entry name" value="S-adenosyl-L-methionine-dependent methyltransferases"/>
    <property type="match status" value="1"/>
</dbReference>
<keyword evidence="3 6" id="KW-0489">Methyltransferase</keyword>
<gene>
    <name evidence="6" type="primary">rsmG</name>
    <name evidence="7" type="ORF">SAMN06265219_10683</name>
</gene>
<dbReference type="HAMAP" id="MF_00074">
    <property type="entry name" value="16SrRNA_methyltr_G"/>
    <property type="match status" value="1"/>
</dbReference>
<reference evidence="7 8" key="1">
    <citation type="submission" date="2017-05" db="EMBL/GenBank/DDBJ databases">
        <authorList>
            <person name="Varghese N."/>
            <person name="Submissions S."/>
        </authorList>
    </citation>
    <scope>NUCLEOTIDE SEQUENCE [LARGE SCALE GENOMIC DNA]</scope>
    <source>
        <strain evidence="7 8">DSM 21985</strain>
    </source>
</reference>